<evidence type="ECO:0000313" key="2">
    <source>
        <dbReference type="EMBL" id="CAF4558360.1"/>
    </source>
</evidence>
<feature type="transmembrane region" description="Helical" evidence="1">
    <location>
        <begin position="72"/>
        <end position="95"/>
    </location>
</feature>
<proteinExistence type="predicted"/>
<name>A0A820Z998_9BILA</name>
<keyword evidence="1" id="KW-0472">Membrane</keyword>
<comment type="caution">
    <text evidence="2">The sequence shown here is derived from an EMBL/GenBank/DDBJ whole genome shotgun (WGS) entry which is preliminary data.</text>
</comment>
<sequence>MPTSTQACTTFVPQFYVPVQNYANYRPPASSVRNITADFNQVTDVDEIHGVNEVNEVSPSSDTYKNTTSRRVLMAVLAMCIVATAVIAVVVPVYLSLSKTTT</sequence>
<accession>A0A820Z998</accession>
<dbReference type="Proteomes" id="UP000663851">
    <property type="component" value="Unassembled WGS sequence"/>
</dbReference>
<gene>
    <name evidence="2" type="ORF">HFQ381_LOCUS31306</name>
</gene>
<dbReference type="AlphaFoldDB" id="A0A820Z998"/>
<organism evidence="2 3">
    <name type="scientific">Rotaria socialis</name>
    <dbReference type="NCBI Taxonomy" id="392032"/>
    <lineage>
        <taxon>Eukaryota</taxon>
        <taxon>Metazoa</taxon>
        <taxon>Spiralia</taxon>
        <taxon>Gnathifera</taxon>
        <taxon>Rotifera</taxon>
        <taxon>Eurotatoria</taxon>
        <taxon>Bdelloidea</taxon>
        <taxon>Philodinida</taxon>
        <taxon>Philodinidae</taxon>
        <taxon>Rotaria</taxon>
    </lineage>
</organism>
<evidence type="ECO:0000256" key="1">
    <source>
        <dbReference type="SAM" id="Phobius"/>
    </source>
</evidence>
<evidence type="ECO:0000313" key="3">
    <source>
        <dbReference type="Proteomes" id="UP000663851"/>
    </source>
</evidence>
<feature type="non-terminal residue" evidence="2">
    <location>
        <position position="1"/>
    </location>
</feature>
<keyword evidence="1" id="KW-0812">Transmembrane</keyword>
<reference evidence="2" key="1">
    <citation type="submission" date="2021-02" db="EMBL/GenBank/DDBJ databases">
        <authorList>
            <person name="Nowell W R."/>
        </authorList>
    </citation>
    <scope>NUCLEOTIDE SEQUENCE</scope>
</reference>
<keyword evidence="1" id="KW-1133">Transmembrane helix</keyword>
<protein>
    <submittedName>
        <fullName evidence="2">Uncharacterized protein</fullName>
    </submittedName>
</protein>
<dbReference type="EMBL" id="CAJOBO010006226">
    <property type="protein sequence ID" value="CAF4558360.1"/>
    <property type="molecule type" value="Genomic_DNA"/>
</dbReference>